<dbReference type="Gene3D" id="3.30.70.60">
    <property type="match status" value="1"/>
</dbReference>
<evidence type="ECO:0000313" key="2">
    <source>
        <dbReference type="EMBL" id="OGD73917.1"/>
    </source>
</evidence>
<dbReference type="AlphaFoldDB" id="A0A1F5F2L7"/>
<reference evidence="2 3" key="1">
    <citation type="journal article" date="2016" name="Nat. Commun.">
        <title>Thousands of microbial genomes shed light on interconnected biogeochemical processes in an aquifer system.</title>
        <authorList>
            <person name="Anantharaman K."/>
            <person name="Brown C.T."/>
            <person name="Hug L.A."/>
            <person name="Sharon I."/>
            <person name="Castelle C.J."/>
            <person name="Probst A.J."/>
            <person name="Thomas B.C."/>
            <person name="Singh A."/>
            <person name="Wilkins M.J."/>
            <person name="Karaoz U."/>
            <person name="Brodie E.L."/>
            <person name="Williams K.H."/>
            <person name="Hubbard S.S."/>
            <person name="Banfield J.F."/>
        </authorList>
    </citation>
    <scope>NUCLEOTIDE SEQUENCE [LARGE SCALE GENOMIC DNA]</scope>
</reference>
<name>A0A1F5F2L7_9BACT</name>
<keyword evidence="1" id="KW-1133">Transmembrane helix</keyword>
<keyword evidence="1" id="KW-0812">Transmembrane</keyword>
<feature type="transmembrane region" description="Helical" evidence="1">
    <location>
        <begin position="16"/>
        <end position="39"/>
    </location>
</feature>
<dbReference type="EMBL" id="MFAK01000044">
    <property type="protein sequence ID" value="OGD73917.1"/>
    <property type="molecule type" value="Genomic_DNA"/>
</dbReference>
<evidence type="ECO:0000313" key="3">
    <source>
        <dbReference type="Proteomes" id="UP000176191"/>
    </source>
</evidence>
<evidence type="ECO:0000256" key="1">
    <source>
        <dbReference type="SAM" id="Phobius"/>
    </source>
</evidence>
<proteinExistence type="predicted"/>
<accession>A0A1F5F2L7</accession>
<organism evidence="2 3">
    <name type="scientific">Candidatus Collierbacteria bacterium RIFOXYA2_FULL_46_10</name>
    <dbReference type="NCBI Taxonomy" id="1817726"/>
    <lineage>
        <taxon>Bacteria</taxon>
        <taxon>Candidatus Collieribacteriota</taxon>
    </lineage>
</organism>
<keyword evidence="1" id="KW-0472">Membrane</keyword>
<comment type="caution">
    <text evidence="2">The sequence shown here is derived from an EMBL/GenBank/DDBJ whole genome shotgun (WGS) entry which is preliminary data.</text>
</comment>
<dbReference type="Proteomes" id="UP000176191">
    <property type="component" value="Unassembled WGS sequence"/>
</dbReference>
<sequence length="249" mass="26698">MKENVLTGLITRHRSLVLAIIIAGVAGLMILLVALPLIGSINKTTKQLRTKTEELEDLAKKVSILAGIDQSVLKERVTVLDAALPPKRDVMLYLTAISGLSQELGVSFGGISLEGGEIKAASTSATTKGKTARTPDLKLDSLDTEIKITGSQESIYAFLRTVETTLPLMQIGDVKVSASEEGEYTLSLGLGMLWAGADSVGVKGQITLFDQKEEEYFTRLSGYRRYVAPELAETAGEVVGRASLFTPQP</sequence>
<dbReference type="InterPro" id="IPR014717">
    <property type="entry name" value="Transl_elong_EF1B/ribsomal_bS6"/>
</dbReference>
<gene>
    <name evidence="2" type="ORF">A2228_01460</name>
</gene>
<protein>
    <submittedName>
        <fullName evidence="2">Uncharacterized protein</fullName>
    </submittedName>
</protein>